<dbReference type="InterPro" id="IPR001360">
    <property type="entry name" value="Glyco_hydro_1"/>
</dbReference>
<dbReference type="Gene3D" id="3.20.20.80">
    <property type="entry name" value="Glycosidases"/>
    <property type="match status" value="1"/>
</dbReference>
<reference evidence="9" key="1">
    <citation type="submission" date="2022-07" db="EMBL/GenBank/DDBJ databases">
        <authorList>
            <person name="Trinca V."/>
            <person name="Uliana J.V.C."/>
            <person name="Torres T.T."/>
            <person name="Ward R.J."/>
            <person name="Monesi N."/>
        </authorList>
    </citation>
    <scope>NUCLEOTIDE SEQUENCE</scope>
    <source>
        <strain evidence="9">HSMRA1968</strain>
        <tissue evidence="9">Whole embryos</tissue>
    </source>
</reference>
<dbReference type="GO" id="GO:0008422">
    <property type="term" value="F:beta-glucosidase activity"/>
    <property type="evidence" value="ECO:0007669"/>
    <property type="project" value="TreeGrafter"/>
</dbReference>
<dbReference type="EMBL" id="WJQU01000001">
    <property type="protein sequence ID" value="KAJ6646468.1"/>
    <property type="molecule type" value="Genomic_DNA"/>
</dbReference>
<comment type="similarity">
    <text evidence="1 7">Belongs to the glycosyl hydrolase 1 family.</text>
</comment>
<evidence type="ECO:0000256" key="8">
    <source>
        <dbReference type="SAM" id="SignalP"/>
    </source>
</evidence>
<dbReference type="SUPFAM" id="SSF51445">
    <property type="entry name" value="(Trans)glycosidases"/>
    <property type="match status" value="1"/>
</dbReference>
<dbReference type="PANTHER" id="PTHR10353">
    <property type="entry name" value="GLYCOSYL HYDROLASE"/>
    <property type="match status" value="1"/>
</dbReference>
<keyword evidence="3 8" id="KW-0732">Signal</keyword>
<dbReference type="AlphaFoldDB" id="A0A9Q0NAD5"/>
<evidence type="ECO:0000256" key="7">
    <source>
        <dbReference type="RuleBase" id="RU003690"/>
    </source>
</evidence>
<sequence>MVFILICSILLIPSGLSIEIKKYEYNRTWEMESEFLYDTFPEDFIWGFATSSYQVEGGWNESGKGLSIWDTFVHREDSRVNNGATGDVACDSYHKYKEDVQLLKLYGVQCKYLFKKTCLTGQCFQADFYRFSISWARILPDGTTKHIEHGGIDYYNNLINELEASGIKTMATLYHWDLPQALEDIGGWQNETMADYFADYARVVFDNFGDRVKLWLTFNEPWVFCILGYGNPELAPGVLEPLHSHYDCVHNVLKAHANAYHIYNEEFKSTQNGKCGITLDTNWPEPKNASNPDDVAAADIQIQFSHAWMGHPLYHGDYPQIMREKVDKKSEEDGVPSRLPRFDSYWINRIKGSLDFLGLNHYSTDLIEPGYEDRPDWWGDRDVKGSTDPSWAGSISGKRIVPWGMRRLLNWIKDTYGNPELYITENGYADPENGTTVDPTRTKFYRLYINEVLKAIKLDGCNVKSYTAWSLLDNFEWTPGYSQRFGVTWVNFTDPERERIPKDSAMSLKQIIADHGFPNAATKMFSKYFIVVTLSMYVMRYFM</sequence>
<dbReference type="PANTHER" id="PTHR10353:SF36">
    <property type="entry name" value="LP05116P"/>
    <property type="match status" value="1"/>
</dbReference>
<dbReference type="PRINTS" id="PR00131">
    <property type="entry name" value="GLHYDRLASE1"/>
</dbReference>
<accession>A0A9Q0NAD5</accession>
<dbReference type="Proteomes" id="UP001151699">
    <property type="component" value="Chromosome A"/>
</dbReference>
<name>A0A9Q0NAD5_9DIPT</name>
<evidence type="ECO:0000256" key="2">
    <source>
        <dbReference type="ARBA" id="ARBA00011738"/>
    </source>
</evidence>
<evidence type="ECO:0000313" key="10">
    <source>
        <dbReference type="Proteomes" id="UP001151699"/>
    </source>
</evidence>
<proteinExistence type="inferred from homology"/>
<evidence type="ECO:0000256" key="1">
    <source>
        <dbReference type="ARBA" id="ARBA00010838"/>
    </source>
</evidence>
<dbReference type="InterPro" id="IPR033132">
    <property type="entry name" value="GH_1_N_CS"/>
</dbReference>
<feature type="chain" id="PRO_5040264137" evidence="8">
    <location>
        <begin position="18"/>
        <end position="543"/>
    </location>
</feature>
<dbReference type="InterPro" id="IPR017853">
    <property type="entry name" value="GH"/>
</dbReference>
<feature type="signal peptide" evidence="8">
    <location>
        <begin position="1"/>
        <end position="17"/>
    </location>
</feature>
<evidence type="ECO:0000256" key="4">
    <source>
        <dbReference type="ARBA" id="ARBA00022801"/>
    </source>
</evidence>
<comment type="subunit">
    <text evidence="2">Homodimer.</text>
</comment>
<dbReference type="Pfam" id="PF00232">
    <property type="entry name" value="Glyco_hydro_1"/>
    <property type="match status" value="1"/>
</dbReference>
<protein>
    <submittedName>
        <fullName evidence="9">Myrosinase 1</fullName>
    </submittedName>
</protein>
<dbReference type="FunFam" id="3.20.20.80:FF:000013">
    <property type="entry name" value="lactase-phlorizin hydrolase"/>
    <property type="match status" value="1"/>
</dbReference>
<gene>
    <name evidence="9" type="primary">MYRO1_0</name>
    <name evidence="9" type="ORF">Bhyg_01679</name>
</gene>
<keyword evidence="4" id="KW-0378">Hydrolase</keyword>
<keyword evidence="6" id="KW-0326">Glycosidase</keyword>
<evidence type="ECO:0000256" key="3">
    <source>
        <dbReference type="ARBA" id="ARBA00022729"/>
    </source>
</evidence>
<evidence type="ECO:0000256" key="5">
    <source>
        <dbReference type="ARBA" id="ARBA00023180"/>
    </source>
</evidence>
<evidence type="ECO:0000313" key="9">
    <source>
        <dbReference type="EMBL" id="KAJ6646468.1"/>
    </source>
</evidence>
<dbReference type="PROSITE" id="PS00653">
    <property type="entry name" value="GLYCOSYL_HYDROL_F1_2"/>
    <property type="match status" value="1"/>
</dbReference>
<dbReference type="OrthoDB" id="65569at2759"/>
<comment type="caution">
    <text evidence="9">The sequence shown here is derived from an EMBL/GenBank/DDBJ whole genome shotgun (WGS) entry which is preliminary data.</text>
</comment>
<organism evidence="9 10">
    <name type="scientific">Pseudolycoriella hygida</name>
    <dbReference type="NCBI Taxonomy" id="35572"/>
    <lineage>
        <taxon>Eukaryota</taxon>
        <taxon>Metazoa</taxon>
        <taxon>Ecdysozoa</taxon>
        <taxon>Arthropoda</taxon>
        <taxon>Hexapoda</taxon>
        <taxon>Insecta</taxon>
        <taxon>Pterygota</taxon>
        <taxon>Neoptera</taxon>
        <taxon>Endopterygota</taxon>
        <taxon>Diptera</taxon>
        <taxon>Nematocera</taxon>
        <taxon>Sciaroidea</taxon>
        <taxon>Sciaridae</taxon>
        <taxon>Pseudolycoriella</taxon>
    </lineage>
</organism>
<keyword evidence="10" id="KW-1185">Reference proteome</keyword>
<keyword evidence="5" id="KW-0325">Glycoprotein</keyword>
<dbReference type="GO" id="GO:0005975">
    <property type="term" value="P:carbohydrate metabolic process"/>
    <property type="evidence" value="ECO:0007669"/>
    <property type="project" value="InterPro"/>
</dbReference>
<evidence type="ECO:0000256" key="6">
    <source>
        <dbReference type="ARBA" id="ARBA00023295"/>
    </source>
</evidence>